<dbReference type="EMBL" id="JAFCMP010000024">
    <property type="protein sequence ID" value="KAG5191083.1"/>
    <property type="molecule type" value="Genomic_DNA"/>
</dbReference>
<dbReference type="SUPFAM" id="SSF48452">
    <property type="entry name" value="TPR-like"/>
    <property type="match status" value="1"/>
</dbReference>
<dbReference type="OrthoDB" id="193465at2759"/>
<reference evidence="1" key="1">
    <citation type="submission" date="2021-02" db="EMBL/GenBank/DDBJ databases">
        <title>First Annotated Genome of the Yellow-green Alga Tribonema minus.</title>
        <authorList>
            <person name="Mahan K.M."/>
        </authorList>
    </citation>
    <scope>NUCLEOTIDE SEQUENCE</scope>
    <source>
        <strain evidence="1">UTEX B ZZ1240</strain>
    </source>
</reference>
<accession>A0A835ZDH7</accession>
<dbReference type="Gene3D" id="1.25.40.10">
    <property type="entry name" value="Tetratricopeptide repeat domain"/>
    <property type="match status" value="2"/>
</dbReference>
<name>A0A835ZDH7_9STRA</name>
<evidence type="ECO:0000313" key="1">
    <source>
        <dbReference type="EMBL" id="KAG5191083.1"/>
    </source>
</evidence>
<dbReference type="Proteomes" id="UP000664859">
    <property type="component" value="Unassembled WGS sequence"/>
</dbReference>
<proteinExistence type="predicted"/>
<dbReference type="InterPro" id="IPR011990">
    <property type="entry name" value="TPR-like_helical_dom_sf"/>
</dbReference>
<protein>
    <submittedName>
        <fullName evidence="1">Uncharacterized protein</fullName>
    </submittedName>
</protein>
<dbReference type="AlphaFoldDB" id="A0A835ZDH7"/>
<keyword evidence="2" id="KW-1185">Reference proteome</keyword>
<sequence>MGKEALLTQAANRRLGLTLYRAGRLAEAEAAVRAAVGAGDGAAQLAEYVGAVLLVARAQLFQGKLAAAAATCADAVRACEDGVSGATPDTAALGNALRSLGVVQLLRGDGDAAETSLLRAARLSDGAADQAKARIARQGPAVARVLVVCALSSLAAYSMSIETAEGHRDALEYWQEAVSVLTAADAQAAASACAKTKRELQETHAITLTNLAEAALTGAPGPYETAGAGGKADTERPSAHLREALKLSEQSMGHNDPYLGWVLAQLARCCHLAGSAVTAEGLFRSAMEKMDPEDVRGKQALAMHPSPANIFLLQGTLSMYSQLLLQWEKREAVGRKMQQRAQDLEAGLPLKLPPRVSLPMLHLCR</sequence>
<gene>
    <name evidence="1" type="ORF">JKP88DRAFT_347507</name>
</gene>
<organism evidence="1 2">
    <name type="scientific">Tribonema minus</name>
    <dbReference type="NCBI Taxonomy" id="303371"/>
    <lineage>
        <taxon>Eukaryota</taxon>
        <taxon>Sar</taxon>
        <taxon>Stramenopiles</taxon>
        <taxon>Ochrophyta</taxon>
        <taxon>PX clade</taxon>
        <taxon>Xanthophyceae</taxon>
        <taxon>Tribonematales</taxon>
        <taxon>Tribonemataceae</taxon>
        <taxon>Tribonema</taxon>
    </lineage>
</organism>
<comment type="caution">
    <text evidence="1">The sequence shown here is derived from an EMBL/GenBank/DDBJ whole genome shotgun (WGS) entry which is preliminary data.</text>
</comment>
<evidence type="ECO:0000313" key="2">
    <source>
        <dbReference type="Proteomes" id="UP000664859"/>
    </source>
</evidence>